<sequence>MAAINFASTACSAGNRGQLTNSASVSRWQCCNCNYGWQNVDLEPLCTACQKHRLVILAEIITIQLLYHIKIMANLGPPFHPIAGIANFRDLGGHPLPIKSRPGYTIRSGLIFRSAEPSRLTEDGVSALQDLKISHVYDLRSRTEIERYATGTREWPGAQRVFTPVFLDEDYGPEAIALRFRNYTAEGSQGFVEAYRGIWETGTDSINTILSHLARPDPSPLLIHCTAGKDRTGVVCAFILSICGVDEGTIAHEYGLTEVGLGDFREELLAAVMKSPELRANPEGAQRLLGAKPENMLAALEALRKQHGSVEEYVVKNCGLTVEDLEQIRKNLIVPEESRQ</sequence>
<dbReference type="AlphaFoldDB" id="F9FAS9"/>
<dbReference type="PROSITE" id="PS00383">
    <property type="entry name" value="TYR_PHOSPHATASE_1"/>
    <property type="match status" value="1"/>
</dbReference>
<dbReference type="OrthoDB" id="449382at2759"/>
<name>F9FAS9_FUSOF</name>
<accession>F9FAS9</accession>
<dbReference type="InterPro" id="IPR026893">
    <property type="entry name" value="Tyr/Ser_Pase_IphP-type"/>
</dbReference>
<dbReference type="SUPFAM" id="SSF52799">
    <property type="entry name" value="(Phosphotyrosine protein) phosphatases II"/>
    <property type="match status" value="1"/>
</dbReference>
<dbReference type="STRING" id="660025.F9FAS9"/>
<proteinExistence type="predicted"/>
<organism evidence="2">
    <name type="scientific">Fusarium oxysporum (strain Fo5176)</name>
    <name type="common">Fusarium vascular wilt</name>
    <dbReference type="NCBI Taxonomy" id="660025"/>
    <lineage>
        <taxon>Eukaryota</taxon>
        <taxon>Fungi</taxon>
        <taxon>Dikarya</taxon>
        <taxon>Ascomycota</taxon>
        <taxon>Pezizomycotina</taxon>
        <taxon>Sordariomycetes</taxon>
        <taxon>Hypocreomycetidae</taxon>
        <taxon>Hypocreales</taxon>
        <taxon>Nectriaceae</taxon>
        <taxon>Fusarium</taxon>
        <taxon>Fusarium oxysporum species complex</taxon>
    </lineage>
</organism>
<dbReference type="PANTHER" id="PTHR31126:SF1">
    <property type="entry name" value="TYROSINE SPECIFIC PROTEIN PHOSPHATASES DOMAIN-CONTAINING PROTEIN"/>
    <property type="match status" value="1"/>
</dbReference>
<protein>
    <recommendedName>
        <fullName evidence="1">Tyrosine specific protein phosphatases domain-containing protein</fullName>
    </recommendedName>
</protein>
<dbReference type="PROSITE" id="PS50056">
    <property type="entry name" value="TYR_PHOSPHATASE_2"/>
    <property type="match status" value="1"/>
</dbReference>
<dbReference type="Pfam" id="PF13350">
    <property type="entry name" value="Y_phosphatase3"/>
    <property type="match status" value="1"/>
</dbReference>
<dbReference type="InterPro" id="IPR016130">
    <property type="entry name" value="Tyr_Pase_AS"/>
</dbReference>
<reference evidence="2" key="1">
    <citation type="journal article" date="2012" name="Mol. Plant Microbe Interact.">
        <title>A highly conserved effector in Fusarium oxysporum is required for full virulence on Arabidopsis.</title>
        <authorList>
            <person name="Thatcher L.F."/>
            <person name="Gardiner D.M."/>
            <person name="Kazan K."/>
            <person name="Manners J."/>
        </authorList>
    </citation>
    <scope>NUCLEOTIDE SEQUENCE [LARGE SCALE GENOMIC DNA]</scope>
    <source>
        <strain evidence="2">Fo5176</strain>
    </source>
</reference>
<dbReference type="PANTHER" id="PTHR31126">
    <property type="entry name" value="TYROSINE-PROTEIN PHOSPHATASE"/>
    <property type="match status" value="1"/>
</dbReference>
<comment type="caution">
    <text evidence="2">The sequence shown here is derived from an EMBL/GenBank/DDBJ whole genome shotgun (WGS) entry which is preliminary data.</text>
</comment>
<dbReference type="InterPro" id="IPR000387">
    <property type="entry name" value="Tyr_Pase_dom"/>
</dbReference>
<dbReference type="GO" id="GO:0004721">
    <property type="term" value="F:phosphoprotein phosphatase activity"/>
    <property type="evidence" value="ECO:0007669"/>
    <property type="project" value="InterPro"/>
</dbReference>
<evidence type="ECO:0000313" key="2">
    <source>
        <dbReference type="EMBL" id="EGU85996.1"/>
    </source>
</evidence>
<gene>
    <name evidence="2" type="ORF">FOXB_03505</name>
</gene>
<dbReference type="PaxDb" id="5507-FOXG_03684P0"/>
<feature type="domain" description="Tyrosine specific protein phosphatases" evidence="1">
    <location>
        <begin position="200"/>
        <end position="237"/>
    </location>
</feature>
<dbReference type="EMBL" id="AFQF01001210">
    <property type="protein sequence ID" value="EGU85996.1"/>
    <property type="molecule type" value="Genomic_DNA"/>
</dbReference>
<dbReference type="InterPro" id="IPR029021">
    <property type="entry name" value="Prot-tyrosine_phosphatase-like"/>
</dbReference>
<dbReference type="Gene3D" id="3.90.190.10">
    <property type="entry name" value="Protein tyrosine phosphatase superfamily"/>
    <property type="match status" value="1"/>
</dbReference>
<evidence type="ECO:0000259" key="1">
    <source>
        <dbReference type="PROSITE" id="PS50056"/>
    </source>
</evidence>